<protein>
    <submittedName>
        <fullName evidence="1">Uncharacterized protein</fullName>
    </submittedName>
</protein>
<proteinExistence type="predicted"/>
<keyword evidence="2" id="KW-1185">Reference proteome</keyword>
<sequence length="1000" mass="110149">MLPPPPEEKGKKRRKQPSVSTPGDTSRSSTSSAKAKARRKIPSARSQSGTAALPGVSSVQQERRISAADSYPGAGTNETARSERGQSLQAEEQRKAVDATVLQNSTTNSGLSEPTVSAPEPASLSKPTATSDYEPQGLSAGQGNLQELRREHLPPPAAMDESTGGTSHRGTIKNDTSPLPLPHDQLAETELRKAACQSDAHLSKSSASVGDVGSKVSTSNLSPSNRSPGHVVKLAVPEPAEQDLSSKACDPRRPPERHDPKLHRRPSLSAFLCRLQVLGKEHGGEQRVRKYSSEGFECDGRRVSELMLTVAGVPITKRQVLVMIVFVFLITVAAIAFVILFARDKRSSPSQPLCQTDDCFHHSYRLFANLNRSLNPCKDFSAYVCSAWSPPQGYLQHSNSAMDDVRKSWFPKFHDMLRRGSNTIHAGVKPLAMYTSCMGNRKEYGSNVDVFWNFLHECKLSWPQQPETGRASPLEVLMSLAFKWQVPLFFQVRAMRMIPTPNWRIIMAPGSLIPLMYQHHLTVKKSGGYDKYWATFYFILSGKHDGSAVNKTAIDSVAEMEGDVFKTLLTSMRPPVVRPVLVTIAEIGAHTPPLASEQWLHAFRQTMLEPEVKPSDQVLLSDVDFFRSLAGVMTSYKDAELLSLIAWSFVQLFSPAVDYRLLENRYDRGVTMYRPYFCERFVETAYRFLVVALGSVALFSREERAVVNARFDSLVSAAVDMVKTLEWLDAESRQLVVEKLSSTRLHLWPPEKFLQNDVLERVYESFPSAEPSFAEYWVKTSRCSAETYRPRPDIDMLSYPINYALPYLSYDAASSSVKVAVGSVTEPLYYPGGTKAMSYGGLGFSMALQLVAALDRQGIRWHPNGVLGGSFLSNASTRAFEVRDGCPASTHMAVGGNANGTGRVTSVFPEIPALEVAYAAYRRSFADSGEEVPQGIPGGLSADQVFFMTMCYMTCTLPGAVGTQAVDCNKAVRNSEAFAQAFHCTPGSPMNPKKKCTFFT</sequence>
<dbReference type="EMBL" id="CM023484">
    <property type="protein sequence ID" value="KAH6931995.1"/>
    <property type="molecule type" value="Genomic_DNA"/>
</dbReference>
<name>A0ACB7SBK4_HYAAI</name>
<comment type="caution">
    <text evidence="1">The sequence shown here is derived from an EMBL/GenBank/DDBJ whole genome shotgun (WGS) entry which is preliminary data.</text>
</comment>
<evidence type="ECO:0000313" key="2">
    <source>
        <dbReference type="Proteomes" id="UP000821845"/>
    </source>
</evidence>
<gene>
    <name evidence="1" type="ORF">HPB50_002429</name>
</gene>
<accession>A0ACB7SBK4</accession>
<dbReference type="Proteomes" id="UP000821845">
    <property type="component" value="Chromosome 4"/>
</dbReference>
<reference evidence="1" key="1">
    <citation type="submission" date="2020-05" db="EMBL/GenBank/DDBJ databases">
        <title>Large-scale comparative analyses of tick genomes elucidate their genetic diversity and vector capacities.</title>
        <authorList>
            <person name="Jia N."/>
            <person name="Wang J."/>
            <person name="Shi W."/>
            <person name="Du L."/>
            <person name="Sun Y."/>
            <person name="Zhan W."/>
            <person name="Jiang J."/>
            <person name="Wang Q."/>
            <person name="Zhang B."/>
            <person name="Ji P."/>
            <person name="Sakyi L.B."/>
            <person name="Cui X."/>
            <person name="Yuan T."/>
            <person name="Jiang B."/>
            <person name="Yang W."/>
            <person name="Lam T.T.-Y."/>
            <person name="Chang Q."/>
            <person name="Ding S."/>
            <person name="Wang X."/>
            <person name="Zhu J."/>
            <person name="Ruan X."/>
            <person name="Zhao L."/>
            <person name="Wei J."/>
            <person name="Que T."/>
            <person name="Du C."/>
            <person name="Cheng J."/>
            <person name="Dai P."/>
            <person name="Han X."/>
            <person name="Huang E."/>
            <person name="Gao Y."/>
            <person name="Liu J."/>
            <person name="Shao H."/>
            <person name="Ye R."/>
            <person name="Li L."/>
            <person name="Wei W."/>
            <person name="Wang X."/>
            <person name="Wang C."/>
            <person name="Yang T."/>
            <person name="Huo Q."/>
            <person name="Li W."/>
            <person name="Guo W."/>
            <person name="Chen H."/>
            <person name="Zhou L."/>
            <person name="Ni X."/>
            <person name="Tian J."/>
            <person name="Zhou Y."/>
            <person name="Sheng Y."/>
            <person name="Liu T."/>
            <person name="Pan Y."/>
            <person name="Xia L."/>
            <person name="Li J."/>
            <person name="Zhao F."/>
            <person name="Cao W."/>
        </authorList>
    </citation>
    <scope>NUCLEOTIDE SEQUENCE</scope>
    <source>
        <strain evidence="1">Hyas-2018</strain>
    </source>
</reference>
<evidence type="ECO:0000313" key="1">
    <source>
        <dbReference type="EMBL" id="KAH6931995.1"/>
    </source>
</evidence>
<organism evidence="1 2">
    <name type="scientific">Hyalomma asiaticum</name>
    <name type="common">Tick</name>
    <dbReference type="NCBI Taxonomy" id="266040"/>
    <lineage>
        <taxon>Eukaryota</taxon>
        <taxon>Metazoa</taxon>
        <taxon>Ecdysozoa</taxon>
        <taxon>Arthropoda</taxon>
        <taxon>Chelicerata</taxon>
        <taxon>Arachnida</taxon>
        <taxon>Acari</taxon>
        <taxon>Parasitiformes</taxon>
        <taxon>Ixodida</taxon>
        <taxon>Ixodoidea</taxon>
        <taxon>Ixodidae</taxon>
        <taxon>Hyalomminae</taxon>
        <taxon>Hyalomma</taxon>
    </lineage>
</organism>